<dbReference type="Pfam" id="PF03596">
    <property type="entry name" value="Cad"/>
    <property type="match status" value="1"/>
</dbReference>
<name>A0A1Y6K2B1_9LACO</name>
<evidence type="ECO:0000313" key="2">
    <source>
        <dbReference type="EMBL" id="SMS15501.1"/>
    </source>
</evidence>
<protein>
    <submittedName>
        <fullName evidence="2">Cadmium resistance protein</fullName>
    </submittedName>
</protein>
<sequence>MLTTILTGIVAYASTSIDCLILLTLLFGLHGRRAGRAIYWGDFLGTTLLLLISGACAYPLRHLPQTLILGVLGIFPILIGLKTLFSHPADTTPTAADLGSAHRRLPWTIALLIVSTGADNISVYIPLFTQATTPQVGILLVTLYAMLTVFYLVARGLAHFPNHRWLQKNERLITGGLYLLIGCSLLVKAYL</sequence>
<feature type="transmembrane region" description="Helical" evidence="1">
    <location>
        <begin position="39"/>
        <end position="60"/>
    </location>
</feature>
<feature type="transmembrane region" description="Helical" evidence="1">
    <location>
        <begin position="172"/>
        <end position="190"/>
    </location>
</feature>
<keyword evidence="1" id="KW-0472">Membrane</keyword>
<evidence type="ECO:0000256" key="1">
    <source>
        <dbReference type="SAM" id="Phobius"/>
    </source>
</evidence>
<evidence type="ECO:0000313" key="3">
    <source>
        <dbReference type="Proteomes" id="UP000195412"/>
    </source>
</evidence>
<proteinExistence type="predicted"/>
<gene>
    <name evidence="2" type="ORF">LZ3411_2451</name>
</gene>
<keyword evidence="1" id="KW-1133">Transmembrane helix</keyword>
<dbReference type="RefSeq" id="WP_157667895.1">
    <property type="nucleotide sequence ID" value="NZ_JBPWQU010000023.1"/>
</dbReference>
<dbReference type="InterPro" id="IPR004676">
    <property type="entry name" value="Cd-R_transporter"/>
</dbReference>
<feature type="transmembrane region" description="Helical" evidence="1">
    <location>
        <begin position="137"/>
        <end position="160"/>
    </location>
</feature>
<feature type="transmembrane region" description="Helical" evidence="1">
    <location>
        <begin position="66"/>
        <end position="85"/>
    </location>
</feature>
<dbReference type="EMBL" id="LT854705">
    <property type="protein sequence ID" value="SMS15501.1"/>
    <property type="molecule type" value="Genomic_DNA"/>
</dbReference>
<accession>A0A1Y6K2B1</accession>
<organism evidence="2 3">
    <name type="scientific">Levilactobacillus zymae</name>
    <dbReference type="NCBI Taxonomy" id="267363"/>
    <lineage>
        <taxon>Bacteria</taxon>
        <taxon>Bacillati</taxon>
        <taxon>Bacillota</taxon>
        <taxon>Bacilli</taxon>
        <taxon>Lactobacillales</taxon>
        <taxon>Lactobacillaceae</taxon>
        <taxon>Levilactobacillus</taxon>
    </lineage>
</organism>
<dbReference type="AlphaFoldDB" id="A0A1Y6K2B1"/>
<feature type="transmembrane region" description="Helical" evidence="1">
    <location>
        <begin position="105"/>
        <end position="125"/>
    </location>
</feature>
<reference evidence="3" key="1">
    <citation type="submission" date="2017-05" db="EMBL/GenBank/DDBJ databases">
        <authorList>
            <person name="Papadimitriou K."/>
        </authorList>
    </citation>
    <scope>NUCLEOTIDE SEQUENCE [LARGE SCALE GENOMIC DNA]</scope>
    <source>
        <strain evidence="3">ACA-DC 3411</strain>
    </source>
</reference>
<dbReference type="Proteomes" id="UP000195412">
    <property type="component" value="Chromosome I"/>
</dbReference>
<dbReference type="KEGG" id="lzy:LZ3411_2451"/>
<feature type="transmembrane region" description="Helical" evidence="1">
    <location>
        <begin position="6"/>
        <end position="27"/>
    </location>
</feature>
<keyword evidence="1" id="KW-0812">Transmembrane</keyword>